<keyword evidence="1" id="KW-1133">Transmembrane helix</keyword>
<gene>
    <name evidence="2" type="ORF">HA237_00690</name>
    <name evidence="3" type="ORF">J4224_02025</name>
</gene>
<evidence type="ECO:0000313" key="3">
    <source>
        <dbReference type="EMBL" id="MBS3059184.1"/>
    </source>
</evidence>
<feature type="transmembrane region" description="Helical" evidence="1">
    <location>
        <begin position="34"/>
        <end position="51"/>
    </location>
</feature>
<proteinExistence type="predicted"/>
<evidence type="ECO:0000313" key="4">
    <source>
        <dbReference type="Proteomes" id="UP000577419"/>
    </source>
</evidence>
<evidence type="ECO:0000256" key="1">
    <source>
        <dbReference type="SAM" id="Phobius"/>
    </source>
</evidence>
<sequence length="241" mass="26818">MANEAIFGFAVLLAIVHIFSGKLGEHVEKYHSQLLSFSAGLFITYIFLVVMPEVFRAIKIIGDNVFIILVLGFAVFHIAEKYIYQHIKNRKDLMTDLAELHVAGFFADQFVVGMALFFAFQFEDIITGAVIFIPLLIHSFSSAISLQHIQEHFNKNRLLNFVLSIAPIAGVAVALLLSPYPIIYHNFFSFVIGGIIYIAIRDMIPDKDKGDIKFFVFGVIISIAAITASKALNPTALAIFS</sequence>
<keyword evidence="1" id="KW-0472">Membrane</keyword>
<evidence type="ECO:0008006" key="5">
    <source>
        <dbReference type="Google" id="ProtNLM"/>
    </source>
</evidence>
<evidence type="ECO:0000313" key="2">
    <source>
        <dbReference type="EMBL" id="HIH07868.1"/>
    </source>
</evidence>
<organism evidence="2 4">
    <name type="scientific">Candidatus Iainarchaeum sp</name>
    <dbReference type="NCBI Taxonomy" id="3101447"/>
    <lineage>
        <taxon>Archaea</taxon>
        <taxon>Candidatus Iainarchaeota</taxon>
        <taxon>Candidatus Iainarchaeia</taxon>
        <taxon>Candidatus Iainarchaeales</taxon>
        <taxon>Candidatus Iainarchaeaceae</taxon>
        <taxon>Candidatus Iainarchaeum</taxon>
    </lineage>
</organism>
<accession>A0A7J4IQU6</accession>
<keyword evidence="1" id="KW-0812">Transmembrane</keyword>
<dbReference type="Proteomes" id="UP000683213">
    <property type="component" value="Unassembled WGS sequence"/>
</dbReference>
<comment type="caution">
    <text evidence="2">The sequence shown here is derived from an EMBL/GenBank/DDBJ whole genome shotgun (WGS) entry which is preliminary data.</text>
</comment>
<feature type="transmembrane region" description="Helical" evidence="1">
    <location>
        <begin position="57"/>
        <end position="79"/>
    </location>
</feature>
<dbReference type="EMBL" id="DUFG01000005">
    <property type="protein sequence ID" value="HIH07868.1"/>
    <property type="molecule type" value="Genomic_DNA"/>
</dbReference>
<feature type="transmembrane region" description="Helical" evidence="1">
    <location>
        <begin position="183"/>
        <end position="200"/>
    </location>
</feature>
<protein>
    <recommendedName>
        <fullName evidence="5">ZIP family metal transporter</fullName>
    </recommendedName>
</protein>
<feature type="transmembrane region" description="Helical" evidence="1">
    <location>
        <begin position="6"/>
        <end position="22"/>
    </location>
</feature>
<feature type="transmembrane region" description="Helical" evidence="1">
    <location>
        <begin position="158"/>
        <end position="177"/>
    </location>
</feature>
<name>A0A7J4IQU6_9ARCH</name>
<reference evidence="4" key="1">
    <citation type="journal article" date="2020" name="bioRxiv">
        <title>A rank-normalized archaeal taxonomy based on genome phylogeny resolves widespread incomplete and uneven classifications.</title>
        <authorList>
            <person name="Rinke C."/>
            <person name="Chuvochina M."/>
            <person name="Mussig A.J."/>
            <person name="Chaumeil P.-A."/>
            <person name="Waite D.W."/>
            <person name="Whitman W.B."/>
            <person name="Parks D.H."/>
            <person name="Hugenholtz P."/>
        </authorList>
    </citation>
    <scope>NUCLEOTIDE SEQUENCE [LARGE SCALE GENOMIC DNA]</scope>
</reference>
<reference evidence="3" key="2">
    <citation type="submission" date="2021-03" db="EMBL/GenBank/DDBJ databases">
        <authorList>
            <person name="Jaffe A."/>
        </authorList>
    </citation>
    <scope>NUCLEOTIDE SEQUENCE</scope>
    <source>
        <strain evidence="3">RIFCSPHIGHO2_01_FULL_GW2011_AR10_43_9</strain>
    </source>
</reference>
<dbReference type="EMBL" id="JAGVWF010000027">
    <property type="protein sequence ID" value="MBS3059184.1"/>
    <property type="molecule type" value="Genomic_DNA"/>
</dbReference>
<feature type="transmembrane region" description="Helical" evidence="1">
    <location>
        <begin position="100"/>
        <end position="119"/>
    </location>
</feature>
<reference evidence="3" key="3">
    <citation type="submission" date="2021-05" db="EMBL/GenBank/DDBJ databases">
        <title>Protein family content uncovers lineage relationships and bacterial pathway maintenance mechanisms in DPANN archaea.</title>
        <authorList>
            <person name="Castelle C.J."/>
            <person name="Meheust R."/>
            <person name="Jaffe A.L."/>
            <person name="Seitz K."/>
            <person name="Gong X."/>
            <person name="Baker B.J."/>
            <person name="Banfield J.F."/>
        </authorList>
    </citation>
    <scope>NUCLEOTIDE SEQUENCE</scope>
    <source>
        <strain evidence="3">RIFCSPHIGHO2_01_FULL_GW2011_AR10_43_9</strain>
    </source>
</reference>
<dbReference type="Proteomes" id="UP000577419">
    <property type="component" value="Unassembled WGS sequence"/>
</dbReference>
<feature type="transmembrane region" description="Helical" evidence="1">
    <location>
        <begin position="125"/>
        <end position="146"/>
    </location>
</feature>
<dbReference type="AlphaFoldDB" id="A0A7J4IQU6"/>
<feature type="transmembrane region" description="Helical" evidence="1">
    <location>
        <begin position="212"/>
        <end position="232"/>
    </location>
</feature>